<dbReference type="PANTHER" id="PTHR34702">
    <property type="entry name" value="NA(+)/H(+) ANTIPORTER SUBUNIT F1"/>
    <property type="match status" value="1"/>
</dbReference>
<dbReference type="Pfam" id="PF04066">
    <property type="entry name" value="MrpF_PhaF"/>
    <property type="match status" value="1"/>
</dbReference>
<keyword evidence="4 7" id="KW-0812">Transmembrane</keyword>
<dbReference type="EMBL" id="DSEU01000040">
    <property type="protein sequence ID" value="HEM67148.1"/>
    <property type="molecule type" value="Genomic_DNA"/>
</dbReference>
<accession>A0A7J2U2T5</accession>
<feature type="transmembrane region" description="Helical" evidence="7">
    <location>
        <begin position="36"/>
        <end position="55"/>
    </location>
</feature>
<keyword evidence="5 7" id="KW-1133">Transmembrane helix</keyword>
<dbReference type="InterPro" id="IPR007208">
    <property type="entry name" value="MrpF/PhaF-like"/>
</dbReference>
<dbReference type="AlphaFoldDB" id="A0A7J2U2T5"/>
<dbReference type="GO" id="GO:0015385">
    <property type="term" value="F:sodium:proton antiporter activity"/>
    <property type="evidence" value="ECO:0007669"/>
    <property type="project" value="TreeGrafter"/>
</dbReference>
<feature type="transmembrane region" description="Helical" evidence="7">
    <location>
        <begin position="6"/>
        <end position="24"/>
    </location>
</feature>
<dbReference type="PANTHER" id="PTHR34702:SF1">
    <property type="entry name" value="NA(+)_H(+) ANTIPORTER SUBUNIT F"/>
    <property type="match status" value="1"/>
</dbReference>
<reference evidence="8" key="1">
    <citation type="journal article" date="2020" name="mSystems">
        <title>Genome- and Community-Level Interaction Insights into Carbon Utilization and Element Cycling Functions of Hydrothermarchaeota in Hydrothermal Sediment.</title>
        <authorList>
            <person name="Zhou Z."/>
            <person name="Liu Y."/>
            <person name="Xu W."/>
            <person name="Pan J."/>
            <person name="Luo Z.H."/>
            <person name="Li M."/>
        </authorList>
    </citation>
    <scope>NUCLEOTIDE SEQUENCE [LARGE SCALE GENOMIC DNA]</scope>
    <source>
        <strain evidence="8">SpSt-125</strain>
    </source>
</reference>
<evidence type="ECO:0000256" key="4">
    <source>
        <dbReference type="ARBA" id="ARBA00022692"/>
    </source>
</evidence>
<keyword evidence="3" id="KW-1003">Cell membrane</keyword>
<evidence type="ECO:0000313" key="8">
    <source>
        <dbReference type="EMBL" id="HEM67148.1"/>
    </source>
</evidence>
<protein>
    <submittedName>
        <fullName evidence="8">pH regulation protein F</fullName>
    </submittedName>
</protein>
<proteinExistence type="predicted"/>
<name>A0A7J2U2T5_9CREN</name>
<evidence type="ECO:0000256" key="2">
    <source>
        <dbReference type="ARBA" id="ARBA00022448"/>
    </source>
</evidence>
<evidence type="ECO:0000256" key="6">
    <source>
        <dbReference type="ARBA" id="ARBA00023136"/>
    </source>
</evidence>
<keyword evidence="2" id="KW-0813">Transport</keyword>
<dbReference type="GO" id="GO:0005886">
    <property type="term" value="C:plasma membrane"/>
    <property type="evidence" value="ECO:0007669"/>
    <property type="project" value="UniProtKB-SubCell"/>
</dbReference>
<comment type="caution">
    <text evidence="8">The sequence shown here is derived from an EMBL/GenBank/DDBJ whole genome shotgun (WGS) entry which is preliminary data.</text>
</comment>
<evidence type="ECO:0000256" key="1">
    <source>
        <dbReference type="ARBA" id="ARBA00004651"/>
    </source>
</evidence>
<evidence type="ECO:0000256" key="7">
    <source>
        <dbReference type="SAM" id="Phobius"/>
    </source>
</evidence>
<keyword evidence="6 7" id="KW-0472">Membrane</keyword>
<comment type="subcellular location">
    <subcellularLocation>
        <location evidence="1">Cell membrane</location>
        <topology evidence="1">Multi-pass membrane protein</topology>
    </subcellularLocation>
</comment>
<organism evidence="8">
    <name type="scientific">Ignisphaera aggregans</name>
    <dbReference type="NCBI Taxonomy" id="334771"/>
    <lineage>
        <taxon>Archaea</taxon>
        <taxon>Thermoproteota</taxon>
        <taxon>Thermoprotei</taxon>
        <taxon>Desulfurococcales</taxon>
        <taxon>Desulfurococcaceae</taxon>
        <taxon>Ignisphaera</taxon>
    </lineage>
</organism>
<evidence type="ECO:0000256" key="3">
    <source>
        <dbReference type="ARBA" id="ARBA00022475"/>
    </source>
</evidence>
<sequence>MMMIVEYLTFFIPFYLIGIVMYVVRALKGPTIPDTVLSIDCLGYALAALLVIFSVYLQSPLIIACAIVLTLWIYALDVYMSKYLEKKELGE</sequence>
<gene>
    <name evidence="8" type="ORF">ENO26_06240</name>
</gene>
<evidence type="ECO:0000256" key="5">
    <source>
        <dbReference type="ARBA" id="ARBA00022989"/>
    </source>
</evidence>